<organism evidence="1 2">
    <name type="scientific">Taklimakanibacter albus</name>
    <dbReference type="NCBI Taxonomy" id="2800327"/>
    <lineage>
        <taxon>Bacteria</taxon>
        <taxon>Pseudomonadati</taxon>
        <taxon>Pseudomonadota</taxon>
        <taxon>Alphaproteobacteria</taxon>
        <taxon>Hyphomicrobiales</taxon>
        <taxon>Aestuariivirgaceae</taxon>
        <taxon>Taklimakanibacter</taxon>
    </lineage>
</organism>
<evidence type="ECO:0000313" key="2">
    <source>
        <dbReference type="Proteomes" id="UP000616151"/>
    </source>
</evidence>
<sequence length="388" mass="41736">MLKLNPNITVIEEEGAFAVLDRALALKAKGAPVINLGIGQPDFSPPRHILEAAEKAVRDGPHGYTTPIGILPLREAVAAHIAGRFKVPVSADEVVIVPGGKVTFYFACLLFGGPGAEILYPDPGFPPYREAIRSGGAKGVPYPIREEKDFGFDADEVLSLITPQTRLIMINSPANPTGGVVDAKEIEKLAQGLAKHPNVAILSDEIYSHLVFAGAKFTSFLSFPELRDRTIILDGWSKTFAMTGWRLGFGIWPKALVDHVRKLITVDHSCVNVAAQMAGLAAMTGPMDEIEGFRKSFEKRRGIVVDGLNALKGVSCRMPGGAFYAFPNVKGTGRNSRDLARELLNEAHVALIPGESFGDNGAGYLRLSYAASEAELKEALARMKSFLG</sequence>
<reference evidence="1" key="1">
    <citation type="submission" date="2021-01" db="EMBL/GenBank/DDBJ databases">
        <authorList>
            <person name="Sun Q."/>
        </authorList>
    </citation>
    <scope>NUCLEOTIDE SEQUENCE</scope>
    <source>
        <strain evidence="1">YIM B02566</strain>
    </source>
</reference>
<gene>
    <name evidence="1" type="ORF">JHL16_34045</name>
</gene>
<proteinExistence type="predicted"/>
<keyword evidence="1" id="KW-0808">Transferase</keyword>
<accession>A0ACC5RFE7</accession>
<keyword evidence="1" id="KW-0032">Aminotransferase</keyword>
<comment type="caution">
    <text evidence="1">The sequence shown here is derived from an EMBL/GenBank/DDBJ whole genome shotgun (WGS) entry which is preliminary data.</text>
</comment>
<protein>
    <submittedName>
        <fullName evidence="1">Pyridoxal phosphate-dependent aminotransferase</fullName>
    </submittedName>
</protein>
<dbReference type="Proteomes" id="UP000616151">
    <property type="component" value="Unassembled WGS sequence"/>
</dbReference>
<keyword evidence="2" id="KW-1185">Reference proteome</keyword>
<name>A0ACC5RFE7_9HYPH</name>
<dbReference type="EMBL" id="JAENHL010000008">
    <property type="protein sequence ID" value="MBK1871439.1"/>
    <property type="molecule type" value="Genomic_DNA"/>
</dbReference>
<evidence type="ECO:0000313" key="1">
    <source>
        <dbReference type="EMBL" id="MBK1871439.1"/>
    </source>
</evidence>